<protein>
    <submittedName>
        <fullName evidence="9">Precorrin-2 C(20)-methyltransferase</fullName>
    </submittedName>
</protein>
<name>A0A231VKV6_THETR</name>
<dbReference type="Gene3D" id="3.40.1010.10">
    <property type="entry name" value="Cobalt-precorrin-4 Transmethylase, Domain 1"/>
    <property type="match status" value="1"/>
</dbReference>
<sequence length="224" mass="25101">MAKLYGIGVGPGEESLITLKAVKILQKVDVVIAPSSKGEGSIAYEIAKPYIKCDVVFIEFPMTYSKEDLKAKWEENIKKIKKFLDDGKDVAFITIGDPMIYSTYIYILKGIEGYETETIPGISSYSAAASRLNIPIAEGNETFAVVPSGDILEISKALDMFDNVVLMKISRRYEEIVNLLKEKNFKGYLVIKCGHQDEEICYDLDKYIGKKIDYLSLIIAKKVK</sequence>
<dbReference type="EMBL" id="NKHD01000008">
    <property type="protein sequence ID" value="OXT08915.1"/>
    <property type="molecule type" value="Genomic_DNA"/>
</dbReference>
<dbReference type="InterPro" id="IPR006364">
    <property type="entry name" value="CobI/CbiL/CobIJ_dom"/>
</dbReference>
<evidence type="ECO:0000256" key="6">
    <source>
        <dbReference type="ARBA" id="ARBA00022691"/>
    </source>
</evidence>
<proteinExistence type="inferred from homology"/>
<dbReference type="NCBIfam" id="TIGR01467">
    <property type="entry name" value="cobI_cbiL"/>
    <property type="match status" value="1"/>
</dbReference>
<gene>
    <name evidence="9" type="primary">cobI</name>
    <name evidence="9" type="ORF">CE561_03445</name>
</gene>
<organism evidence="9 10">
    <name type="scientific">Thermoanaerobacterium thermosaccharolyticum</name>
    <name type="common">Clostridium thermosaccharolyticum</name>
    <dbReference type="NCBI Taxonomy" id="1517"/>
    <lineage>
        <taxon>Bacteria</taxon>
        <taxon>Bacillati</taxon>
        <taxon>Bacillota</taxon>
        <taxon>Clostridia</taxon>
        <taxon>Thermoanaerobacterales</taxon>
        <taxon>Thermoanaerobacteraceae</taxon>
        <taxon>Thermoanaerobacterium</taxon>
    </lineage>
</organism>
<reference evidence="9 10" key="1">
    <citation type="submission" date="2017-06" db="EMBL/GenBank/DDBJ databases">
        <title>Isolation and characterization of a thermophilic and butanogenic Thermoanaerobacterium thermosaccharolyticum M5 capable of efficient degradation of hemicellulose.</title>
        <authorList>
            <person name="Xin F."/>
            <person name="Jiang Y."/>
        </authorList>
    </citation>
    <scope>NUCLEOTIDE SEQUENCE [LARGE SCALE GENOMIC DNA]</scope>
    <source>
        <strain evidence="9 10">M5</strain>
    </source>
</reference>
<dbReference type="GO" id="GO:0030788">
    <property type="term" value="F:precorrin-2 C20-methyltransferase activity"/>
    <property type="evidence" value="ECO:0007669"/>
    <property type="project" value="InterPro"/>
</dbReference>
<dbReference type="InterPro" id="IPR014777">
    <property type="entry name" value="4pyrrole_Mease_sub1"/>
</dbReference>
<keyword evidence="3" id="KW-0169">Cobalamin biosynthesis</keyword>
<dbReference type="SUPFAM" id="SSF53790">
    <property type="entry name" value="Tetrapyrrole methylase"/>
    <property type="match status" value="1"/>
</dbReference>
<comment type="pathway">
    <text evidence="1">Cofactor biosynthesis; adenosylcobalamin biosynthesis.</text>
</comment>
<dbReference type="GO" id="GO:0009236">
    <property type="term" value="P:cobalamin biosynthetic process"/>
    <property type="evidence" value="ECO:0007669"/>
    <property type="project" value="UniProtKB-UniRule"/>
</dbReference>
<evidence type="ECO:0000256" key="3">
    <source>
        <dbReference type="ARBA" id="ARBA00022573"/>
    </source>
</evidence>
<dbReference type="Pfam" id="PF00590">
    <property type="entry name" value="TP_methylase"/>
    <property type="match status" value="1"/>
</dbReference>
<dbReference type="GO" id="GO:0032259">
    <property type="term" value="P:methylation"/>
    <property type="evidence" value="ECO:0007669"/>
    <property type="project" value="UniProtKB-KW"/>
</dbReference>
<comment type="similarity">
    <text evidence="2 7">Belongs to the precorrin methyltransferase family.</text>
</comment>
<evidence type="ECO:0000256" key="1">
    <source>
        <dbReference type="ARBA" id="ARBA00004953"/>
    </source>
</evidence>
<dbReference type="CDD" id="cd11645">
    <property type="entry name" value="Precorrin_2_C20_MT"/>
    <property type="match status" value="1"/>
</dbReference>
<evidence type="ECO:0000256" key="4">
    <source>
        <dbReference type="ARBA" id="ARBA00022603"/>
    </source>
</evidence>
<evidence type="ECO:0000259" key="8">
    <source>
        <dbReference type="Pfam" id="PF00590"/>
    </source>
</evidence>
<dbReference type="OMA" id="LYGSFMH"/>
<dbReference type="UniPathway" id="UPA00148"/>
<dbReference type="Proteomes" id="UP000215301">
    <property type="component" value="Unassembled WGS sequence"/>
</dbReference>
<evidence type="ECO:0000313" key="9">
    <source>
        <dbReference type="EMBL" id="OXT08915.1"/>
    </source>
</evidence>
<evidence type="ECO:0000256" key="7">
    <source>
        <dbReference type="PIRNR" id="PIRNR036427"/>
    </source>
</evidence>
<keyword evidence="4 9" id="KW-0489">Methyltransferase</keyword>
<dbReference type="RefSeq" id="WP_013298301.1">
    <property type="nucleotide sequence ID" value="NZ_JAQQLU010000001.1"/>
</dbReference>
<feature type="domain" description="Tetrapyrrole methylase" evidence="8">
    <location>
        <begin position="3"/>
        <end position="199"/>
    </location>
</feature>
<evidence type="ECO:0000256" key="2">
    <source>
        <dbReference type="ARBA" id="ARBA00005879"/>
    </source>
</evidence>
<accession>A0A231VKV6</accession>
<dbReference type="PIRSF" id="PIRSF036427">
    <property type="entry name" value="Precrrn-2_mtase"/>
    <property type="match status" value="1"/>
</dbReference>
<dbReference type="InterPro" id="IPR035996">
    <property type="entry name" value="4pyrrol_Methylase_sf"/>
</dbReference>
<evidence type="ECO:0000313" key="10">
    <source>
        <dbReference type="Proteomes" id="UP000215301"/>
    </source>
</evidence>
<dbReference type="AlphaFoldDB" id="A0A231VKV6"/>
<dbReference type="InterPro" id="IPR012382">
    <property type="entry name" value="CobI/CbiL"/>
</dbReference>
<dbReference type="PANTHER" id="PTHR43467:SF2">
    <property type="entry name" value="COBALT-PRECORRIN-2 C(20)-METHYLTRANSFERASE"/>
    <property type="match status" value="1"/>
</dbReference>
<dbReference type="PANTHER" id="PTHR43467">
    <property type="entry name" value="COBALT-PRECORRIN-2 C(20)-METHYLTRANSFERASE"/>
    <property type="match status" value="1"/>
</dbReference>
<keyword evidence="6" id="KW-0949">S-adenosyl-L-methionine</keyword>
<dbReference type="Gene3D" id="3.30.950.10">
    <property type="entry name" value="Methyltransferase, Cobalt-precorrin-4 Transmethylase, Domain 2"/>
    <property type="match status" value="1"/>
</dbReference>
<dbReference type="InterPro" id="IPR014776">
    <property type="entry name" value="4pyrrole_Mease_sub2"/>
</dbReference>
<dbReference type="InterPro" id="IPR000878">
    <property type="entry name" value="4pyrrol_Mease"/>
</dbReference>
<dbReference type="GeneID" id="93864664"/>
<comment type="caution">
    <text evidence="9">The sequence shown here is derived from an EMBL/GenBank/DDBJ whole genome shotgun (WGS) entry which is preliminary data.</text>
</comment>
<keyword evidence="5 9" id="KW-0808">Transferase</keyword>
<evidence type="ECO:0000256" key="5">
    <source>
        <dbReference type="ARBA" id="ARBA00022679"/>
    </source>
</evidence>